<dbReference type="PROSITE" id="PS50020">
    <property type="entry name" value="WW_DOMAIN_2"/>
    <property type="match status" value="1"/>
</dbReference>
<dbReference type="PANTHER" id="PTHR10316:SF40">
    <property type="entry name" value="LD27118P"/>
    <property type="match status" value="1"/>
</dbReference>
<feature type="region of interest" description="Disordered" evidence="2">
    <location>
        <begin position="1031"/>
        <end position="1058"/>
    </location>
</feature>
<feature type="region of interest" description="Disordered" evidence="2">
    <location>
        <begin position="1075"/>
        <end position="1095"/>
    </location>
</feature>
<accession>A0A8C4WW80</accession>
<feature type="compositionally biased region" description="Polar residues" evidence="2">
    <location>
        <begin position="1031"/>
        <end position="1052"/>
    </location>
</feature>
<dbReference type="InterPro" id="IPR001478">
    <property type="entry name" value="PDZ"/>
</dbReference>
<dbReference type="SUPFAM" id="SSF51045">
    <property type="entry name" value="WW domain"/>
    <property type="match status" value="1"/>
</dbReference>
<dbReference type="SUPFAM" id="SSF50156">
    <property type="entry name" value="PDZ domain-like"/>
    <property type="match status" value="5"/>
</dbReference>
<dbReference type="PROSITE" id="PS50106">
    <property type="entry name" value="PDZ"/>
    <property type="match status" value="5"/>
</dbReference>
<dbReference type="Gene3D" id="2.20.70.10">
    <property type="match status" value="1"/>
</dbReference>
<evidence type="ECO:0000313" key="5">
    <source>
        <dbReference type="Ensembl" id="ENSEBUP00000015293.1"/>
    </source>
</evidence>
<feature type="domain" description="PDZ" evidence="4">
    <location>
        <begin position="359"/>
        <end position="422"/>
    </location>
</feature>
<feature type="region of interest" description="Disordered" evidence="2">
    <location>
        <begin position="611"/>
        <end position="641"/>
    </location>
</feature>
<reference evidence="5" key="1">
    <citation type="submission" date="2025-08" db="UniProtKB">
        <authorList>
            <consortium name="Ensembl"/>
        </authorList>
    </citation>
    <scope>IDENTIFICATION</scope>
</reference>
<dbReference type="SMART" id="SM00228">
    <property type="entry name" value="PDZ"/>
    <property type="match status" value="5"/>
</dbReference>
<keyword evidence="1" id="KW-0677">Repeat</keyword>
<organism evidence="5 6">
    <name type="scientific">Eptatretus burgeri</name>
    <name type="common">Inshore hagfish</name>
    <dbReference type="NCBI Taxonomy" id="7764"/>
    <lineage>
        <taxon>Eukaryota</taxon>
        <taxon>Metazoa</taxon>
        <taxon>Chordata</taxon>
        <taxon>Craniata</taxon>
        <taxon>Vertebrata</taxon>
        <taxon>Cyclostomata</taxon>
        <taxon>Myxini</taxon>
        <taxon>Myxiniformes</taxon>
        <taxon>Myxinidae</taxon>
        <taxon>Eptatretinae</taxon>
        <taxon>Eptatretus</taxon>
    </lineage>
</organism>
<dbReference type="InterPro" id="IPR036020">
    <property type="entry name" value="WW_dom_sf"/>
</dbReference>
<dbReference type="InterPro" id="IPR036034">
    <property type="entry name" value="PDZ_sf"/>
</dbReference>
<dbReference type="PROSITE" id="PS01159">
    <property type="entry name" value="WW_DOMAIN_1"/>
    <property type="match status" value="1"/>
</dbReference>
<evidence type="ECO:0000259" key="3">
    <source>
        <dbReference type="PROSITE" id="PS50020"/>
    </source>
</evidence>
<dbReference type="Proteomes" id="UP000694388">
    <property type="component" value="Unplaced"/>
</dbReference>
<evidence type="ECO:0000259" key="4">
    <source>
        <dbReference type="PROSITE" id="PS50106"/>
    </source>
</evidence>
<dbReference type="FunFam" id="2.20.70.10:FF:000001">
    <property type="entry name" value="Membrane-associated guanylate kinase, WW and PDZ domain-containing protein 1"/>
    <property type="match status" value="1"/>
</dbReference>
<dbReference type="GeneTree" id="ENSGT00940000167053"/>
<feature type="domain" description="WW" evidence="3">
    <location>
        <begin position="158"/>
        <end position="191"/>
    </location>
</feature>
<dbReference type="Pfam" id="PF00595">
    <property type="entry name" value="PDZ"/>
    <property type="match status" value="4"/>
</dbReference>
<dbReference type="GO" id="GO:0007165">
    <property type="term" value="P:signal transduction"/>
    <property type="evidence" value="ECO:0007669"/>
    <property type="project" value="TreeGrafter"/>
</dbReference>
<feature type="domain" description="PDZ" evidence="4">
    <location>
        <begin position="865"/>
        <end position="947"/>
    </location>
</feature>
<feature type="domain" description="PDZ" evidence="4">
    <location>
        <begin position="522"/>
        <end position="604"/>
    </location>
</feature>
<dbReference type="FunFam" id="2.30.42.10:FF:000005">
    <property type="entry name" value="Membrane associated guanylate kinase, WW and PDZ domain containing 1"/>
    <property type="match status" value="1"/>
</dbReference>
<feature type="domain" description="PDZ" evidence="4">
    <location>
        <begin position="219"/>
        <end position="288"/>
    </location>
</feature>
<dbReference type="PANTHER" id="PTHR10316">
    <property type="entry name" value="MEMBRANE ASSOCIATED GUANYLATE KINASE-RELATED"/>
    <property type="match status" value="1"/>
</dbReference>
<feature type="domain" description="PDZ" evidence="4">
    <location>
        <begin position="735"/>
        <end position="824"/>
    </location>
</feature>
<feature type="region of interest" description="Disordered" evidence="2">
    <location>
        <begin position="36"/>
        <end position="61"/>
    </location>
</feature>
<dbReference type="GO" id="GO:0005737">
    <property type="term" value="C:cytoplasm"/>
    <property type="evidence" value="ECO:0007669"/>
    <property type="project" value="TreeGrafter"/>
</dbReference>
<reference evidence="5" key="2">
    <citation type="submission" date="2025-09" db="UniProtKB">
        <authorList>
            <consortium name="Ensembl"/>
        </authorList>
    </citation>
    <scope>IDENTIFICATION</scope>
</reference>
<evidence type="ECO:0000313" key="6">
    <source>
        <dbReference type="Proteomes" id="UP000694388"/>
    </source>
</evidence>
<sequence length="1190" mass="132620">MIRISCRRISRVHWRTVLARAPPVVSSGTLRSAVGSRYSGRSNWSSRGLQSQASENTGSDNDLNQRVWSGLIPYDKNGYQELLTRREAALRAVPGYNKKGDNLLIKVTSSTWITGNNPAIKPRRKQRTRVSTASQLRSKYFSAVACEHIGLMMVIIFPGLPYGWEKIEDPEHGTYYLDHINRCTQYERPLPRDRNLHIQSTEKLPIINDRSKLSGTFLQSRLLKGPLGLGFTIVGGDRPDELLQVKGLIPESAAAAEGLIETGDVIVQIDDHCVLGYTHIEVVELLKSIPIGNHIHLELCRGYPLPHDCDNPNTKLIKSVAISNQSLEENGHWSSESSLSERSLTTASQQAPSQVELMTIHTVKGASGFGFTIADGPKGQYVRGVTDRQRCPGLRVGDILLELNREALGDLSHAQVVHLLKSFPIGAQVTFLIRRTDFDFQNIPQMRRSYARQSSNGSDNSMYSSQSAPARFLQRAQTPPHAPSIVQQMKPMLLRISPHSWLQQLRQGKRSHTASSDPQYHEVELQAQQKSFGLHLLGGDEEGEPVMLGSLVKGGAAEQDGRLQPGDELIMVNGKNVQQWRHEAVLNSMQEAASAGSVRITVQRREIQSEDFGSLTTSQQSLETPMIGQSSSENNSASSSPHLTSSVVRFISPNSPPPEYRFSSTVRRATFSNARTPSPKHPNASFDPHIISANRHIASSTPQVHSPHHSVCSPSPCPSDKEPQNFPLSVVVPHTVQLTREEDEGFGFILVSSQRKTDENEVQQVYWIDRLVEGSPAACCGDLHLGDRILSINGKCVDQVNHKQLVELITMRGVYISLCVLPRNFQNEEQDGSLSTPDPRNVPSCNMERREWTVRNPGRMRNMIMVEVIRSINGFGLKLDGGREGHMPLNIASVAPNSPAADTGRIKVGDELLAINNASTENMTYNEAIWLIKNTQTTLRLLLSPNAHTPGHGTDHHNGEEQKVAMFQQNPNLTAHWMESRLIRTTKSDDHAVTMNNEQGPLQTRLWDGDAFDRHRRQSMHTKEIFSVNSHNSQTLKPMTAESSQYRQTTSSRDWKRPGCSSIQHIVDRCNRSRTSSGTFLHSRERGSWKPDPVPGSYTGCKQGMWSQGRCDGFVGPKKDFFMRSYSVNPQQMERMRSEGSLSDKVHARRHLKAGPLQHGMQTDPAFSAGPHQMLRAEYLASPFGKPPYR</sequence>
<dbReference type="Ensembl" id="ENSEBUT00000015869.1">
    <property type="protein sequence ID" value="ENSEBUP00000015293.1"/>
    <property type="gene ID" value="ENSEBUG00000009640.1"/>
</dbReference>
<protein>
    <submittedName>
        <fullName evidence="5">Uncharacterized protein</fullName>
    </submittedName>
</protein>
<dbReference type="CDD" id="cd00201">
    <property type="entry name" value="WW"/>
    <property type="match status" value="1"/>
</dbReference>
<feature type="compositionally biased region" description="Low complexity" evidence="2">
    <location>
        <begin position="453"/>
        <end position="467"/>
    </location>
</feature>
<dbReference type="AlphaFoldDB" id="A0A8C4WW80"/>
<dbReference type="CDD" id="cd06732">
    <property type="entry name" value="PDZ2_MAGI-1_3-like"/>
    <property type="match status" value="1"/>
</dbReference>
<keyword evidence="6" id="KW-1185">Reference proteome</keyword>
<proteinExistence type="predicted"/>
<dbReference type="SMART" id="SM00456">
    <property type="entry name" value="WW"/>
    <property type="match status" value="1"/>
</dbReference>
<evidence type="ECO:0000256" key="1">
    <source>
        <dbReference type="ARBA" id="ARBA00022737"/>
    </source>
</evidence>
<feature type="compositionally biased region" description="Low complexity" evidence="2">
    <location>
        <begin position="630"/>
        <end position="640"/>
    </location>
</feature>
<evidence type="ECO:0000256" key="2">
    <source>
        <dbReference type="SAM" id="MobiDB-lite"/>
    </source>
</evidence>
<name>A0A8C4WW80_EPTBU</name>
<dbReference type="Gene3D" id="2.30.42.10">
    <property type="match status" value="5"/>
</dbReference>
<feature type="compositionally biased region" description="Polar residues" evidence="2">
    <location>
        <begin position="614"/>
        <end position="629"/>
    </location>
</feature>
<dbReference type="InterPro" id="IPR001202">
    <property type="entry name" value="WW_dom"/>
</dbReference>
<feature type="region of interest" description="Disordered" evidence="2">
    <location>
        <begin position="449"/>
        <end position="482"/>
    </location>
</feature>
<feature type="compositionally biased region" description="Polar residues" evidence="2">
    <location>
        <begin position="39"/>
        <end position="61"/>
    </location>
</feature>